<reference evidence="2" key="1">
    <citation type="submission" date="2018-02" db="EMBL/GenBank/DDBJ databases">
        <title>Rhizophora mucronata_Transcriptome.</title>
        <authorList>
            <person name="Meera S.P."/>
            <person name="Sreeshan A."/>
            <person name="Augustine A."/>
        </authorList>
    </citation>
    <scope>NUCLEOTIDE SEQUENCE</scope>
    <source>
        <tissue evidence="2">Leaf</tissue>
    </source>
</reference>
<keyword evidence="1" id="KW-0812">Transmembrane</keyword>
<proteinExistence type="predicted"/>
<evidence type="ECO:0000256" key="1">
    <source>
        <dbReference type="SAM" id="Phobius"/>
    </source>
</evidence>
<name>A0A2P2P511_RHIMU</name>
<protein>
    <submittedName>
        <fullName evidence="2">Uncharacterized protein</fullName>
    </submittedName>
</protein>
<organism evidence="2">
    <name type="scientific">Rhizophora mucronata</name>
    <name type="common">Asiatic mangrove</name>
    <dbReference type="NCBI Taxonomy" id="61149"/>
    <lineage>
        <taxon>Eukaryota</taxon>
        <taxon>Viridiplantae</taxon>
        <taxon>Streptophyta</taxon>
        <taxon>Embryophyta</taxon>
        <taxon>Tracheophyta</taxon>
        <taxon>Spermatophyta</taxon>
        <taxon>Magnoliopsida</taxon>
        <taxon>eudicotyledons</taxon>
        <taxon>Gunneridae</taxon>
        <taxon>Pentapetalae</taxon>
        <taxon>rosids</taxon>
        <taxon>fabids</taxon>
        <taxon>Malpighiales</taxon>
        <taxon>Rhizophoraceae</taxon>
        <taxon>Rhizophora</taxon>
    </lineage>
</organism>
<keyword evidence="1" id="KW-0472">Membrane</keyword>
<sequence length="46" mass="5446">MLKFLKASVEIVISVTSVTRNTLYIFIYLFPRRKKKIIWVAQCTLL</sequence>
<feature type="transmembrane region" description="Helical" evidence="1">
    <location>
        <begin position="12"/>
        <end position="30"/>
    </location>
</feature>
<dbReference type="AlphaFoldDB" id="A0A2P2P511"/>
<evidence type="ECO:0000313" key="2">
    <source>
        <dbReference type="EMBL" id="MBX49828.1"/>
    </source>
</evidence>
<accession>A0A2P2P511</accession>
<keyword evidence="1" id="KW-1133">Transmembrane helix</keyword>
<dbReference type="EMBL" id="GGEC01069344">
    <property type="protein sequence ID" value="MBX49828.1"/>
    <property type="molecule type" value="Transcribed_RNA"/>
</dbReference>